<evidence type="ECO:0000313" key="10">
    <source>
        <dbReference type="EMBL" id="SHG04237.1"/>
    </source>
</evidence>
<comment type="similarity">
    <text evidence="2">Belongs to the ABC-4 integral membrane protein family. LolC/E subfamily.</text>
</comment>
<comment type="subcellular location">
    <subcellularLocation>
        <location evidence="1">Cell membrane</location>
        <topology evidence="1">Multi-pass membrane protein</topology>
    </subcellularLocation>
</comment>
<dbReference type="InterPro" id="IPR025857">
    <property type="entry name" value="MacB_PCD"/>
</dbReference>
<evidence type="ECO:0000259" key="9">
    <source>
        <dbReference type="Pfam" id="PF12704"/>
    </source>
</evidence>
<evidence type="ECO:0000256" key="5">
    <source>
        <dbReference type="ARBA" id="ARBA00022989"/>
    </source>
</evidence>
<proteinExistence type="inferred from homology"/>
<dbReference type="EMBL" id="FQTV01000021">
    <property type="protein sequence ID" value="SHG04237.1"/>
    <property type="molecule type" value="Genomic_DNA"/>
</dbReference>
<feature type="transmembrane region" description="Helical" evidence="7">
    <location>
        <begin position="28"/>
        <end position="50"/>
    </location>
</feature>
<organism evidence="10 11">
    <name type="scientific">Bacteroides luti</name>
    <dbReference type="NCBI Taxonomy" id="1297750"/>
    <lineage>
        <taxon>Bacteria</taxon>
        <taxon>Pseudomonadati</taxon>
        <taxon>Bacteroidota</taxon>
        <taxon>Bacteroidia</taxon>
        <taxon>Bacteroidales</taxon>
        <taxon>Bacteroidaceae</taxon>
        <taxon>Bacteroides</taxon>
    </lineage>
</organism>
<keyword evidence="4 7" id="KW-0812">Transmembrane</keyword>
<feature type="transmembrane region" description="Helical" evidence="7">
    <location>
        <begin position="326"/>
        <end position="354"/>
    </location>
</feature>
<keyword evidence="5 7" id="KW-1133">Transmembrane helix</keyword>
<dbReference type="InterPro" id="IPR051447">
    <property type="entry name" value="Lipoprotein-release_system"/>
</dbReference>
<evidence type="ECO:0000256" key="4">
    <source>
        <dbReference type="ARBA" id="ARBA00022692"/>
    </source>
</evidence>
<evidence type="ECO:0000256" key="6">
    <source>
        <dbReference type="ARBA" id="ARBA00023136"/>
    </source>
</evidence>
<evidence type="ECO:0000256" key="3">
    <source>
        <dbReference type="ARBA" id="ARBA00022475"/>
    </source>
</evidence>
<evidence type="ECO:0000256" key="7">
    <source>
        <dbReference type="SAM" id="Phobius"/>
    </source>
</evidence>
<accession>A0A1M5GKJ8</accession>
<feature type="domain" description="ABC3 transporter permease C-terminal" evidence="8">
    <location>
        <begin position="282"/>
        <end position="407"/>
    </location>
</feature>
<dbReference type="InterPro" id="IPR003838">
    <property type="entry name" value="ABC3_permease_C"/>
</dbReference>
<feature type="transmembrane region" description="Helical" evidence="7">
    <location>
        <begin position="280"/>
        <end position="305"/>
    </location>
</feature>
<keyword evidence="6 7" id="KW-0472">Membrane</keyword>
<feature type="transmembrane region" description="Helical" evidence="7">
    <location>
        <begin position="377"/>
        <end position="402"/>
    </location>
</feature>
<dbReference type="GO" id="GO:0044874">
    <property type="term" value="P:lipoprotein localization to outer membrane"/>
    <property type="evidence" value="ECO:0007669"/>
    <property type="project" value="TreeGrafter"/>
</dbReference>
<dbReference type="OrthoDB" id="1522670at2"/>
<dbReference type="GO" id="GO:0098797">
    <property type="term" value="C:plasma membrane protein complex"/>
    <property type="evidence" value="ECO:0007669"/>
    <property type="project" value="TreeGrafter"/>
</dbReference>
<dbReference type="PANTHER" id="PTHR30489">
    <property type="entry name" value="LIPOPROTEIN-RELEASING SYSTEM TRANSMEMBRANE PROTEIN LOLE"/>
    <property type="match status" value="1"/>
</dbReference>
<protein>
    <submittedName>
        <fullName evidence="10">Lipoprotein-releasing system permease protein</fullName>
    </submittedName>
</protein>
<feature type="domain" description="MacB-like periplasmic core" evidence="9">
    <location>
        <begin position="28"/>
        <end position="239"/>
    </location>
</feature>
<dbReference type="STRING" id="1297750.SAMN05444405_12135"/>
<evidence type="ECO:0000259" key="8">
    <source>
        <dbReference type="Pfam" id="PF02687"/>
    </source>
</evidence>
<name>A0A1M5GKJ8_9BACE</name>
<dbReference type="AlphaFoldDB" id="A0A1M5GKJ8"/>
<dbReference type="PANTHER" id="PTHR30489:SF0">
    <property type="entry name" value="LIPOPROTEIN-RELEASING SYSTEM TRANSMEMBRANE PROTEIN LOLE"/>
    <property type="match status" value="1"/>
</dbReference>
<keyword evidence="3" id="KW-1003">Cell membrane</keyword>
<evidence type="ECO:0000256" key="2">
    <source>
        <dbReference type="ARBA" id="ARBA00005236"/>
    </source>
</evidence>
<gene>
    <name evidence="10" type="ORF">SAMN05444405_12135</name>
</gene>
<sequence length="414" mass="46738">MNLSLFIARRIYSGKEVQKQVSKPAVRIAMIGIAIGLAVMIISVGVVIGFKNEIKSKVVGFGSHIQVSNFDSSLSYETRPVVTNDSIIKVLSSIPGIKHVQRYSTKPGMIKTDNAFQGMVLKGVGQEFDPTFFRKNLVEGEVPAFSDSTSTNEVLISKSLANKLNLKLGDKIYTYYIQSEVRARRFTIKGIYQTNFSEYDNLFLLTDIRTVNHLNQWEPEQATGMELQITDYDQLDKVAYDVYQHVDKEVDKYGGVYYTQTIEQLNPSVFAWLSLLDMNVWVILILMVGVAGFTMISGLLIIILERTNMIGILKALGAKNFSIREIFLYFSVFLIGKGMLWGNIVGLLFCFVQSKFHLFKLNPETYYIDHVPVEFNIWLFLLINAGTFIASVLMLVGPSYLISKINPAKSIQFE</sequence>
<evidence type="ECO:0000313" key="11">
    <source>
        <dbReference type="Proteomes" id="UP000184509"/>
    </source>
</evidence>
<evidence type="ECO:0000256" key="1">
    <source>
        <dbReference type="ARBA" id="ARBA00004651"/>
    </source>
</evidence>
<keyword evidence="10" id="KW-0449">Lipoprotein</keyword>
<reference evidence="10 11" key="1">
    <citation type="submission" date="2016-11" db="EMBL/GenBank/DDBJ databases">
        <authorList>
            <person name="Jaros S."/>
            <person name="Januszkiewicz K."/>
            <person name="Wedrychowicz H."/>
        </authorList>
    </citation>
    <scope>NUCLEOTIDE SEQUENCE [LARGE SCALE GENOMIC DNA]</scope>
    <source>
        <strain evidence="10 11">DSM 26991</strain>
    </source>
</reference>
<dbReference type="Pfam" id="PF12704">
    <property type="entry name" value="MacB_PCD"/>
    <property type="match status" value="1"/>
</dbReference>
<keyword evidence="11" id="KW-1185">Reference proteome</keyword>
<dbReference type="Proteomes" id="UP000184509">
    <property type="component" value="Unassembled WGS sequence"/>
</dbReference>
<dbReference type="Pfam" id="PF02687">
    <property type="entry name" value="FtsX"/>
    <property type="match status" value="1"/>
</dbReference>
<dbReference type="RefSeq" id="WP_073403890.1">
    <property type="nucleotide sequence ID" value="NZ_FQTV01000021.1"/>
</dbReference>